<dbReference type="GO" id="GO:0003700">
    <property type="term" value="F:DNA-binding transcription factor activity"/>
    <property type="evidence" value="ECO:0007669"/>
    <property type="project" value="InterPro"/>
</dbReference>
<feature type="transmembrane region" description="Helical" evidence="4">
    <location>
        <begin position="181"/>
        <end position="202"/>
    </location>
</feature>
<accession>A0A4Y8S547</accession>
<keyword evidence="4" id="KW-0812">Transmembrane</keyword>
<dbReference type="GO" id="GO:0043565">
    <property type="term" value="F:sequence-specific DNA binding"/>
    <property type="evidence" value="ECO:0007669"/>
    <property type="project" value="InterPro"/>
</dbReference>
<keyword evidence="1" id="KW-0805">Transcription regulation</keyword>
<organism evidence="6 7">
    <name type="scientific">Mucilaginibacter psychrotolerans</name>
    <dbReference type="NCBI Taxonomy" id="1524096"/>
    <lineage>
        <taxon>Bacteria</taxon>
        <taxon>Pseudomonadati</taxon>
        <taxon>Bacteroidota</taxon>
        <taxon>Sphingobacteriia</taxon>
        <taxon>Sphingobacteriales</taxon>
        <taxon>Sphingobacteriaceae</taxon>
        <taxon>Mucilaginibacter</taxon>
    </lineage>
</organism>
<evidence type="ECO:0000256" key="2">
    <source>
        <dbReference type="ARBA" id="ARBA00023125"/>
    </source>
</evidence>
<reference evidence="6 7" key="1">
    <citation type="journal article" date="2017" name="Int. J. Syst. Evol. Microbiol.">
        <title>Mucilaginibacterpsychrotolerans sp. nov., isolated from peatlands.</title>
        <authorList>
            <person name="Deng Y."/>
            <person name="Shen L."/>
            <person name="Xu B."/>
            <person name="Liu Y."/>
            <person name="Gu Z."/>
            <person name="Liu H."/>
            <person name="Zhou Y."/>
        </authorList>
    </citation>
    <scope>NUCLEOTIDE SEQUENCE [LARGE SCALE GENOMIC DNA]</scope>
    <source>
        <strain evidence="6 7">NH7-4</strain>
    </source>
</reference>
<dbReference type="SUPFAM" id="SSF46689">
    <property type="entry name" value="Homeodomain-like"/>
    <property type="match status" value="1"/>
</dbReference>
<dbReference type="OrthoDB" id="9779074at2"/>
<dbReference type="PROSITE" id="PS01124">
    <property type="entry name" value="HTH_ARAC_FAMILY_2"/>
    <property type="match status" value="1"/>
</dbReference>
<dbReference type="PANTHER" id="PTHR43280:SF29">
    <property type="entry name" value="ARAC-FAMILY TRANSCRIPTIONAL REGULATOR"/>
    <property type="match status" value="1"/>
</dbReference>
<dbReference type="Pfam" id="PF12833">
    <property type="entry name" value="HTH_18"/>
    <property type="match status" value="1"/>
</dbReference>
<feature type="transmembrane region" description="Helical" evidence="4">
    <location>
        <begin position="144"/>
        <end position="160"/>
    </location>
</feature>
<proteinExistence type="predicted"/>
<feature type="transmembrane region" description="Helical" evidence="4">
    <location>
        <begin position="35"/>
        <end position="55"/>
    </location>
</feature>
<feature type="transmembrane region" description="Helical" evidence="4">
    <location>
        <begin position="98"/>
        <end position="117"/>
    </location>
</feature>
<dbReference type="InterPro" id="IPR009057">
    <property type="entry name" value="Homeodomain-like_sf"/>
</dbReference>
<dbReference type="Gene3D" id="1.10.10.60">
    <property type="entry name" value="Homeodomain-like"/>
    <property type="match status" value="1"/>
</dbReference>
<feature type="transmembrane region" description="Helical" evidence="4">
    <location>
        <begin position="67"/>
        <end position="86"/>
    </location>
</feature>
<feature type="transmembrane region" description="Helical" evidence="4">
    <location>
        <begin position="6"/>
        <end position="28"/>
    </location>
</feature>
<keyword evidence="7" id="KW-1185">Reference proteome</keyword>
<dbReference type="SMART" id="SM00342">
    <property type="entry name" value="HTH_ARAC"/>
    <property type="match status" value="1"/>
</dbReference>
<keyword evidence="4" id="KW-0472">Membrane</keyword>
<keyword evidence="3" id="KW-0804">Transcription</keyword>
<dbReference type="InterPro" id="IPR018060">
    <property type="entry name" value="HTH_AraC"/>
</dbReference>
<keyword evidence="2" id="KW-0238">DNA-binding</keyword>
<name>A0A4Y8S547_9SPHI</name>
<dbReference type="RefSeq" id="WP_133236225.1">
    <property type="nucleotide sequence ID" value="NZ_SOZE01000043.1"/>
</dbReference>
<evidence type="ECO:0000313" key="6">
    <source>
        <dbReference type="EMBL" id="TFF33544.1"/>
    </source>
</evidence>
<keyword evidence="4" id="KW-1133">Transmembrane helix</keyword>
<protein>
    <submittedName>
        <fullName evidence="6">AraC family transcriptional regulator</fullName>
    </submittedName>
</protein>
<evidence type="ECO:0000313" key="7">
    <source>
        <dbReference type="Proteomes" id="UP000297540"/>
    </source>
</evidence>
<feature type="domain" description="HTH araC/xylS-type" evidence="5">
    <location>
        <begin position="257"/>
        <end position="365"/>
    </location>
</feature>
<dbReference type="EMBL" id="SOZE01000043">
    <property type="protein sequence ID" value="TFF33544.1"/>
    <property type="molecule type" value="Genomic_DNA"/>
</dbReference>
<dbReference type="Proteomes" id="UP000297540">
    <property type="component" value="Unassembled WGS sequence"/>
</dbReference>
<gene>
    <name evidence="6" type="ORF">E2R66_25560</name>
</gene>
<comment type="caution">
    <text evidence="6">The sequence shown here is derived from an EMBL/GenBank/DDBJ whole genome shotgun (WGS) entry which is preliminary data.</text>
</comment>
<evidence type="ECO:0000259" key="5">
    <source>
        <dbReference type="PROSITE" id="PS01124"/>
    </source>
</evidence>
<evidence type="ECO:0000256" key="4">
    <source>
        <dbReference type="SAM" id="Phobius"/>
    </source>
</evidence>
<sequence>MKIELSLYTIVYFAAIVLGAFSAGLLIFSTKNKLANRLLGLLILAISGWLVDAFFRVSGLYSQNANLYFLPIYFSFGFGPLLYFYVRAITNAAFKFRLRYLLHFLPVLMQAGFYWYVALQDYKTRYNIWFNLHLPYTYRIEYDGTWLSLVVYLVLSLLIIKDYQRWLKENYSDIALKMLNWLKVCLLLMVMVCVFWLVEAVLRDARNLFYKYDVSNDLLCLLIYILGIYSYRQANVEVAYQPEVQLPVDTTTTIADAEVIAKIHTAMESGKLYLNTELTLAELAKYIDLPARSVSANINAAFNKPFNSYVNTWRVDEVKRRLAGNDLEKFTLLGIAFECGFNSKTSFNRIFKELTGFSPSEYIKK</sequence>
<dbReference type="PANTHER" id="PTHR43280">
    <property type="entry name" value="ARAC-FAMILY TRANSCRIPTIONAL REGULATOR"/>
    <property type="match status" value="1"/>
</dbReference>
<dbReference type="AlphaFoldDB" id="A0A4Y8S547"/>
<evidence type="ECO:0000256" key="3">
    <source>
        <dbReference type="ARBA" id="ARBA00023163"/>
    </source>
</evidence>
<evidence type="ECO:0000256" key="1">
    <source>
        <dbReference type="ARBA" id="ARBA00023015"/>
    </source>
</evidence>
<dbReference type="InterPro" id="IPR018062">
    <property type="entry name" value="HTH_AraC-typ_CS"/>
</dbReference>
<dbReference type="PROSITE" id="PS00041">
    <property type="entry name" value="HTH_ARAC_FAMILY_1"/>
    <property type="match status" value="1"/>
</dbReference>